<dbReference type="OrthoDB" id="9814791at2"/>
<evidence type="ECO:0008006" key="3">
    <source>
        <dbReference type="Google" id="ProtNLM"/>
    </source>
</evidence>
<dbReference type="RefSeq" id="WP_093388856.1">
    <property type="nucleotide sequence ID" value="NZ_FOTW01000016.1"/>
</dbReference>
<dbReference type="AlphaFoldDB" id="A0A1I4PE60"/>
<sequence>MNNDGIRDFDFLLGRWRVENRRLRKRLQNNDEWETFDATQHNQALPGGIGNFDDFIADSWRPGFVGMSLRLFNPQTKLWSIYWLDNNTAGLDPSGLLLPPVVGKFDQGVGVFECDDELDGKPIRLRYTWSDIAPGSARWEQAMSPDGGATWEMNWRMLFHRIA</sequence>
<evidence type="ECO:0000313" key="2">
    <source>
        <dbReference type="Proteomes" id="UP000199470"/>
    </source>
</evidence>
<proteinExistence type="predicted"/>
<evidence type="ECO:0000313" key="1">
    <source>
        <dbReference type="EMBL" id="SFM26042.1"/>
    </source>
</evidence>
<dbReference type="EMBL" id="FOTW01000016">
    <property type="protein sequence ID" value="SFM26042.1"/>
    <property type="molecule type" value="Genomic_DNA"/>
</dbReference>
<organism evidence="1 2">
    <name type="scientific">Rugamonas rubra</name>
    <dbReference type="NCBI Taxonomy" id="758825"/>
    <lineage>
        <taxon>Bacteria</taxon>
        <taxon>Pseudomonadati</taxon>
        <taxon>Pseudomonadota</taxon>
        <taxon>Betaproteobacteria</taxon>
        <taxon>Burkholderiales</taxon>
        <taxon>Oxalobacteraceae</taxon>
        <taxon>Telluria group</taxon>
        <taxon>Rugamonas</taxon>
    </lineage>
</organism>
<dbReference type="STRING" id="758825.SAMN02982985_03362"/>
<protein>
    <recommendedName>
        <fullName evidence="3">DUF1579 domain-containing protein</fullName>
    </recommendedName>
</protein>
<gene>
    <name evidence="1" type="ORF">SAMN02982985_03362</name>
</gene>
<accession>A0A1I4PE60</accession>
<keyword evidence="2" id="KW-1185">Reference proteome</keyword>
<reference evidence="1 2" key="1">
    <citation type="submission" date="2016-10" db="EMBL/GenBank/DDBJ databases">
        <authorList>
            <person name="de Groot N.N."/>
        </authorList>
    </citation>
    <scope>NUCLEOTIDE SEQUENCE [LARGE SCALE GENOMIC DNA]</scope>
    <source>
        <strain evidence="1 2">ATCC 43154</strain>
    </source>
</reference>
<name>A0A1I4PE60_9BURK</name>
<dbReference type="Proteomes" id="UP000199470">
    <property type="component" value="Unassembled WGS sequence"/>
</dbReference>